<dbReference type="Proteomes" id="UP000319143">
    <property type="component" value="Unassembled WGS sequence"/>
</dbReference>
<sequence>MSTKEQRRQKKLVKKKTKEVAKRKQQARQKAVMQSLAGQMRVAGGGTLDRCFLSEDLFADNNRIGSVLISRFMPDGRVACARILVDAFCLGVKNVDGFVTFPANLSEFIERVEQAETLRRCQPAMAKKFVEEAIAYAAKFGIEPHADYRKVESIWSGIDASECDETFQFGDEKGKPRYISGPFDSSVFQQRILDKLRTHAGEGNYEFVMMVGDHHAFSTAEEMSWMEDPELDADIDEDVIDGRVIESRP</sequence>
<organism evidence="2 3">
    <name type="scientific">Novipirellula artificiosorum</name>
    <dbReference type="NCBI Taxonomy" id="2528016"/>
    <lineage>
        <taxon>Bacteria</taxon>
        <taxon>Pseudomonadati</taxon>
        <taxon>Planctomycetota</taxon>
        <taxon>Planctomycetia</taxon>
        <taxon>Pirellulales</taxon>
        <taxon>Pirellulaceae</taxon>
        <taxon>Novipirellula</taxon>
    </lineage>
</organism>
<evidence type="ECO:0000313" key="3">
    <source>
        <dbReference type="Proteomes" id="UP000319143"/>
    </source>
</evidence>
<proteinExistence type="predicted"/>
<evidence type="ECO:0000313" key="2">
    <source>
        <dbReference type="EMBL" id="TWU42061.1"/>
    </source>
</evidence>
<dbReference type="AlphaFoldDB" id="A0A5C6E362"/>
<accession>A0A5C6E362</accession>
<feature type="region of interest" description="Disordered" evidence="1">
    <location>
        <begin position="1"/>
        <end position="22"/>
    </location>
</feature>
<dbReference type="OrthoDB" id="289429at2"/>
<comment type="caution">
    <text evidence="2">The sequence shown here is derived from an EMBL/GenBank/DDBJ whole genome shotgun (WGS) entry which is preliminary data.</text>
</comment>
<gene>
    <name evidence="2" type="ORF">Poly41_03570</name>
</gene>
<dbReference type="EMBL" id="SJPV01000001">
    <property type="protein sequence ID" value="TWU42061.1"/>
    <property type="molecule type" value="Genomic_DNA"/>
</dbReference>
<reference evidence="2 3" key="1">
    <citation type="submission" date="2019-02" db="EMBL/GenBank/DDBJ databases">
        <title>Deep-cultivation of Planctomycetes and their phenomic and genomic characterization uncovers novel biology.</title>
        <authorList>
            <person name="Wiegand S."/>
            <person name="Jogler M."/>
            <person name="Boedeker C."/>
            <person name="Pinto D."/>
            <person name="Vollmers J."/>
            <person name="Rivas-Marin E."/>
            <person name="Kohn T."/>
            <person name="Peeters S.H."/>
            <person name="Heuer A."/>
            <person name="Rast P."/>
            <person name="Oberbeckmann S."/>
            <person name="Bunk B."/>
            <person name="Jeske O."/>
            <person name="Meyerdierks A."/>
            <person name="Storesund J.E."/>
            <person name="Kallscheuer N."/>
            <person name="Luecker S."/>
            <person name="Lage O.M."/>
            <person name="Pohl T."/>
            <person name="Merkel B.J."/>
            <person name="Hornburger P."/>
            <person name="Mueller R.-W."/>
            <person name="Bruemmer F."/>
            <person name="Labrenz M."/>
            <person name="Spormann A.M."/>
            <person name="Op Den Camp H."/>
            <person name="Overmann J."/>
            <person name="Amann R."/>
            <person name="Jetten M.S.M."/>
            <person name="Mascher T."/>
            <person name="Medema M.H."/>
            <person name="Devos D.P."/>
            <person name="Kaster A.-K."/>
            <person name="Ovreas L."/>
            <person name="Rohde M."/>
            <person name="Galperin M.Y."/>
            <person name="Jogler C."/>
        </authorList>
    </citation>
    <scope>NUCLEOTIDE SEQUENCE [LARGE SCALE GENOMIC DNA]</scope>
    <source>
        <strain evidence="2 3">Poly41</strain>
    </source>
</reference>
<name>A0A5C6E362_9BACT</name>
<feature type="compositionally biased region" description="Basic residues" evidence="1">
    <location>
        <begin position="7"/>
        <end position="22"/>
    </location>
</feature>
<keyword evidence="3" id="KW-1185">Reference proteome</keyword>
<dbReference type="RefSeq" id="WP_146524189.1">
    <property type="nucleotide sequence ID" value="NZ_SJPV01000001.1"/>
</dbReference>
<protein>
    <submittedName>
        <fullName evidence="2">Uncharacterized protein</fullName>
    </submittedName>
</protein>
<evidence type="ECO:0000256" key="1">
    <source>
        <dbReference type="SAM" id="MobiDB-lite"/>
    </source>
</evidence>